<dbReference type="Pfam" id="PF09956">
    <property type="entry name" value="Phage_cement_2"/>
    <property type="match status" value="1"/>
</dbReference>
<reference evidence="1 2" key="1">
    <citation type="submission" date="2018-11" db="EMBL/GenBank/DDBJ databases">
        <authorList>
            <person name="Peiro R."/>
            <person name="Begona"/>
            <person name="Cbmso G."/>
            <person name="Lopez M."/>
            <person name="Gonzalez S."/>
            <person name="Sacristan E."/>
            <person name="Castillo E."/>
        </authorList>
    </citation>
    <scope>NUCLEOTIDE SEQUENCE [LARGE SCALE GENOMIC DNA]</scope>
    <source>
        <strain evidence="1">Brev_genome</strain>
    </source>
</reference>
<keyword evidence="2" id="KW-1185">Reference proteome</keyword>
<gene>
    <name evidence="1" type="ORF">BREV_BREV_00503</name>
</gene>
<sequence>MSTNYEQHGDTLDFIAPVGGVVSGKPVKIGTQVVVPQVSAVEGAVFAAKTTGVWNVAAATGQAWGALVTLYWDDAAKVFTTTATSNTKCGHSGPLGKASADAVALVKLIPTV</sequence>
<evidence type="ECO:0000313" key="2">
    <source>
        <dbReference type="Proteomes" id="UP000289220"/>
    </source>
</evidence>
<dbReference type="EMBL" id="UXHF01000006">
    <property type="protein sequence ID" value="VDC51434.1"/>
    <property type="molecule type" value="Genomic_DNA"/>
</dbReference>
<accession>A0A7Z8Y682</accession>
<dbReference type="RefSeq" id="WP_154725467.1">
    <property type="nucleotide sequence ID" value="NZ_UXHF01000006.1"/>
</dbReference>
<comment type="caution">
    <text evidence="1">The sequence shown here is derived from an EMBL/GenBank/DDBJ whole genome shotgun (WGS) entry which is preliminary data.</text>
</comment>
<dbReference type="Proteomes" id="UP000289220">
    <property type="component" value="Unassembled WGS sequence"/>
</dbReference>
<protein>
    <recommendedName>
        <fullName evidence="3">DUF2190 family protein</fullName>
    </recommendedName>
</protein>
<organism evidence="1 2">
    <name type="scientific">Brevundimonas mediterranea</name>
    <dbReference type="NCBI Taxonomy" id="74329"/>
    <lineage>
        <taxon>Bacteria</taxon>
        <taxon>Pseudomonadati</taxon>
        <taxon>Pseudomonadota</taxon>
        <taxon>Alphaproteobacteria</taxon>
        <taxon>Caulobacterales</taxon>
        <taxon>Caulobacteraceae</taxon>
        <taxon>Brevundimonas</taxon>
    </lineage>
</organism>
<dbReference type="AlphaFoldDB" id="A0A7Z8Y682"/>
<name>A0A7Z8Y682_9CAUL</name>
<evidence type="ECO:0008006" key="3">
    <source>
        <dbReference type="Google" id="ProtNLM"/>
    </source>
</evidence>
<evidence type="ECO:0000313" key="1">
    <source>
        <dbReference type="EMBL" id="VDC51434.1"/>
    </source>
</evidence>
<proteinExistence type="predicted"/>
<dbReference type="InterPro" id="IPR011231">
    <property type="entry name" value="Phage_VT1-Sakai_H0018"/>
</dbReference>